<evidence type="ECO:0000313" key="3">
    <source>
        <dbReference type="Proteomes" id="UP001324427"/>
    </source>
</evidence>
<evidence type="ECO:0000313" key="2">
    <source>
        <dbReference type="EMBL" id="KAK4547154.1"/>
    </source>
</evidence>
<dbReference type="AlphaFoldDB" id="A0AAV9JRJ8"/>
<evidence type="ECO:0000256" key="1">
    <source>
        <dbReference type="SAM" id="SignalP"/>
    </source>
</evidence>
<keyword evidence="1" id="KW-0732">Signal</keyword>
<dbReference type="Proteomes" id="UP001324427">
    <property type="component" value="Unassembled WGS sequence"/>
</dbReference>
<name>A0AAV9JRJ8_9PEZI</name>
<feature type="chain" id="PRO_5043395742" evidence="1">
    <location>
        <begin position="26"/>
        <end position="328"/>
    </location>
</feature>
<organism evidence="2 3">
    <name type="scientific">Oleoguttula mirabilis</name>
    <dbReference type="NCBI Taxonomy" id="1507867"/>
    <lineage>
        <taxon>Eukaryota</taxon>
        <taxon>Fungi</taxon>
        <taxon>Dikarya</taxon>
        <taxon>Ascomycota</taxon>
        <taxon>Pezizomycotina</taxon>
        <taxon>Dothideomycetes</taxon>
        <taxon>Dothideomycetidae</taxon>
        <taxon>Mycosphaerellales</taxon>
        <taxon>Teratosphaeriaceae</taxon>
        <taxon>Oleoguttula</taxon>
    </lineage>
</organism>
<comment type="caution">
    <text evidence="2">The sequence shown here is derived from an EMBL/GenBank/DDBJ whole genome shotgun (WGS) entry which is preliminary data.</text>
</comment>
<feature type="signal peptide" evidence="1">
    <location>
        <begin position="1"/>
        <end position="25"/>
    </location>
</feature>
<sequence>MHRRTAKTSFYLVLLAAFIVGLIWRQPAQWSSSASEAVIVRRSNQANQSVPSAFPVVHDQTSHGERLRKRGVLDDCHNRGCSLMKLCETSEIEDKWHATFTTFNQIGQYGWTTQPDEKNDDEAASSKPALNALNIPEVGDGSWTKIKWLNSVAVDVEGHHYLASEAYYTNIFNPSHGAILAVDNHAPKDTSPDMESGDITPLYRWSDITFLTWLSHTTSDAELQGIKHIIRVNVINEDTVDCITNFVPDRNIDNLPQYPGLQFESSSVAGLTLLGPPNGVGVGFFLLQHKARLGKTRRVTSVRVWESSTPDEIDMMGSIPCMLFELSD</sequence>
<dbReference type="EMBL" id="JAVFHQ010000012">
    <property type="protein sequence ID" value="KAK4547154.1"/>
    <property type="molecule type" value="Genomic_DNA"/>
</dbReference>
<gene>
    <name evidence="2" type="ORF">LTR36_001375</name>
</gene>
<reference evidence="2 3" key="1">
    <citation type="submission" date="2021-11" db="EMBL/GenBank/DDBJ databases">
        <title>Black yeast isolated from Biological Soil Crust.</title>
        <authorList>
            <person name="Kurbessoian T."/>
        </authorList>
    </citation>
    <scope>NUCLEOTIDE SEQUENCE [LARGE SCALE GENOMIC DNA]</scope>
    <source>
        <strain evidence="2 3">CCFEE 5522</strain>
    </source>
</reference>
<keyword evidence="3" id="KW-1185">Reference proteome</keyword>
<protein>
    <submittedName>
        <fullName evidence="2">Uncharacterized protein</fullName>
    </submittedName>
</protein>
<proteinExistence type="predicted"/>
<accession>A0AAV9JRJ8</accession>